<accession>A0A9D4LN05</accession>
<sequence length="73" mass="8248">MHTSQIQYSAELPDLSRATTAQQAAKVKSSPRARNVCFLVHFCRKDLCRYSLFPAVSTTKSLDSFKVFLVTLH</sequence>
<organism evidence="1 2">
    <name type="scientific">Dreissena polymorpha</name>
    <name type="common">Zebra mussel</name>
    <name type="synonym">Mytilus polymorpha</name>
    <dbReference type="NCBI Taxonomy" id="45954"/>
    <lineage>
        <taxon>Eukaryota</taxon>
        <taxon>Metazoa</taxon>
        <taxon>Spiralia</taxon>
        <taxon>Lophotrochozoa</taxon>
        <taxon>Mollusca</taxon>
        <taxon>Bivalvia</taxon>
        <taxon>Autobranchia</taxon>
        <taxon>Heteroconchia</taxon>
        <taxon>Euheterodonta</taxon>
        <taxon>Imparidentia</taxon>
        <taxon>Neoheterodontei</taxon>
        <taxon>Myida</taxon>
        <taxon>Dreissenoidea</taxon>
        <taxon>Dreissenidae</taxon>
        <taxon>Dreissena</taxon>
    </lineage>
</organism>
<reference evidence="1" key="2">
    <citation type="submission" date="2020-11" db="EMBL/GenBank/DDBJ databases">
        <authorList>
            <person name="McCartney M.A."/>
            <person name="Auch B."/>
            <person name="Kono T."/>
            <person name="Mallez S."/>
            <person name="Becker A."/>
            <person name="Gohl D.M."/>
            <person name="Silverstein K.A.T."/>
            <person name="Koren S."/>
            <person name="Bechman K.B."/>
            <person name="Herman A."/>
            <person name="Abrahante J.E."/>
            <person name="Garbe J."/>
        </authorList>
    </citation>
    <scope>NUCLEOTIDE SEQUENCE</scope>
    <source>
        <strain evidence="1">Duluth1</strain>
        <tissue evidence="1">Whole animal</tissue>
    </source>
</reference>
<dbReference type="EMBL" id="JAIWYP010000002">
    <property type="protein sequence ID" value="KAH3861772.1"/>
    <property type="molecule type" value="Genomic_DNA"/>
</dbReference>
<proteinExistence type="predicted"/>
<evidence type="ECO:0000313" key="1">
    <source>
        <dbReference type="EMBL" id="KAH3861772.1"/>
    </source>
</evidence>
<keyword evidence="2" id="KW-1185">Reference proteome</keyword>
<protein>
    <submittedName>
        <fullName evidence="1">Uncharacterized protein</fullName>
    </submittedName>
</protein>
<comment type="caution">
    <text evidence="1">The sequence shown here is derived from an EMBL/GenBank/DDBJ whole genome shotgun (WGS) entry which is preliminary data.</text>
</comment>
<dbReference type="Proteomes" id="UP000828390">
    <property type="component" value="Unassembled WGS sequence"/>
</dbReference>
<evidence type="ECO:0000313" key="2">
    <source>
        <dbReference type="Proteomes" id="UP000828390"/>
    </source>
</evidence>
<gene>
    <name evidence="1" type="ORF">DPMN_024722</name>
</gene>
<reference evidence="1" key="1">
    <citation type="journal article" date="2019" name="bioRxiv">
        <title>The Genome of the Zebra Mussel, Dreissena polymorpha: A Resource for Invasive Species Research.</title>
        <authorList>
            <person name="McCartney M.A."/>
            <person name="Auch B."/>
            <person name="Kono T."/>
            <person name="Mallez S."/>
            <person name="Zhang Y."/>
            <person name="Obille A."/>
            <person name="Becker A."/>
            <person name="Abrahante J.E."/>
            <person name="Garbe J."/>
            <person name="Badalamenti J.P."/>
            <person name="Herman A."/>
            <person name="Mangelson H."/>
            <person name="Liachko I."/>
            <person name="Sullivan S."/>
            <person name="Sone E.D."/>
            <person name="Koren S."/>
            <person name="Silverstein K.A.T."/>
            <person name="Beckman K.B."/>
            <person name="Gohl D.M."/>
        </authorList>
    </citation>
    <scope>NUCLEOTIDE SEQUENCE</scope>
    <source>
        <strain evidence="1">Duluth1</strain>
        <tissue evidence="1">Whole animal</tissue>
    </source>
</reference>
<dbReference type="AlphaFoldDB" id="A0A9D4LN05"/>
<name>A0A9D4LN05_DREPO</name>